<evidence type="ECO:0000256" key="18">
    <source>
        <dbReference type="ARBA" id="ARBA00071823"/>
    </source>
</evidence>
<feature type="compositionally biased region" description="Basic and acidic residues" evidence="19">
    <location>
        <begin position="291"/>
        <end position="307"/>
    </location>
</feature>
<dbReference type="InterPro" id="IPR018236">
    <property type="entry name" value="SAICAR_synthetase_CS"/>
</dbReference>
<dbReference type="Gene3D" id="3.30.200.20">
    <property type="entry name" value="Phosphorylase Kinase, domain 1"/>
    <property type="match status" value="1"/>
</dbReference>
<keyword evidence="11" id="KW-0210">Decarboxylase</keyword>
<dbReference type="Pfam" id="PF01259">
    <property type="entry name" value="SAICAR_synt"/>
    <property type="match status" value="1"/>
</dbReference>
<dbReference type="PANTHER" id="PTHR47574:SF3">
    <property type="entry name" value="CAPPING PROTEIN-INHIBITING REGULATOR OF ACTIN DYNAMICS"/>
    <property type="match status" value="1"/>
</dbReference>
<dbReference type="EC" id="6.3.2.6" evidence="6"/>
<gene>
    <name evidence="21" type="ORF">SUZIE_174915</name>
</gene>
<evidence type="ECO:0000256" key="11">
    <source>
        <dbReference type="ARBA" id="ARBA00022793"/>
    </source>
</evidence>
<dbReference type="SUPFAM" id="SSF52255">
    <property type="entry name" value="N5-CAIR mutase (phosphoribosylaminoimidazole carboxylase, PurE)"/>
    <property type="match status" value="1"/>
</dbReference>
<evidence type="ECO:0000256" key="2">
    <source>
        <dbReference type="ARBA" id="ARBA00004747"/>
    </source>
</evidence>
<evidence type="ECO:0000256" key="1">
    <source>
        <dbReference type="ARBA" id="ARBA00004672"/>
    </source>
</evidence>
<feature type="compositionally biased region" description="Acidic residues" evidence="19">
    <location>
        <begin position="274"/>
        <end position="290"/>
    </location>
</feature>
<feature type="compositionally biased region" description="Basic residues" evidence="19">
    <location>
        <begin position="161"/>
        <end position="180"/>
    </location>
</feature>
<dbReference type="HAMAP" id="MF_00137">
    <property type="entry name" value="SAICAR_synth"/>
    <property type="match status" value="1"/>
</dbReference>
<feature type="compositionally biased region" description="Basic and acidic residues" evidence="19">
    <location>
        <begin position="1053"/>
        <end position="1062"/>
    </location>
</feature>
<organism evidence="21 22">
    <name type="scientific">Sciurus carolinensis</name>
    <name type="common">Eastern gray squirrel</name>
    <dbReference type="NCBI Taxonomy" id="30640"/>
    <lineage>
        <taxon>Eukaryota</taxon>
        <taxon>Metazoa</taxon>
        <taxon>Chordata</taxon>
        <taxon>Craniata</taxon>
        <taxon>Vertebrata</taxon>
        <taxon>Euteleostomi</taxon>
        <taxon>Mammalia</taxon>
        <taxon>Eutheria</taxon>
        <taxon>Euarchontoglires</taxon>
        <taxon>Glires</taxon>
        <taxon>Rodentia</taxon>
        <taxon>Sciuromorpha</taxon>
        <taxon>Sciuridae</taxon>
        <taxon>Sciurinae</taxon>
        <taxon>Sciurini</taxon>
        <taxon>Sciurus</taxon>
    </lineage>
</organism>
<dbReference type="Pfam" id="PF15262">
    <property type="entry name" value="DUF4592"/>
    <property type="match status" value="1"/>
</dbReference>
<accession>A0AA41N4V2</accession>
<feature type="region of interest" description="Disordered" evidence="19">
    <location>
        <begin position="654"/>
        <end position="695"/>
    </location>
</feature>
<feature type="compositionally biased region" description="Polar residues" evidence="19">
    <location>
        <begin position="843"/>
        <end position="854"/>
    </location>
</feature>
<comment type="catalytic activity">
    <reaction evidence="16">
        <text>5-amino-1-(5-phospho-D-ribosyl)imidazole-4-carboxylate + L-aspartate + ATP = (2S)-2-[5-amino-1-(5-phospho-beta-D-ribosyl)imidazole-4-carboxamido]succinate + ADP + phosphate + 2 H(+)</text>
        <dbReference type="Rhea" id="RHEA:22628"/>
        <dbReference type="ChEBI" id="CHEBI:15378"/>
        <dbReference type="ChEBI" id="CHEBI:29991"/>
        <dbReference type="ChEBI" id="CHEBI:30616"/>
        <dbReference type="ChEBI" id="CHEBI:43474"/>
        <dbReference type="ChEBI" id="CHEBI:58443"/>
        <dbReference type="ChEBI" id="CHEBI:77657"/>
        <dbReference type="ChEBI" id="CHEBI:456216"/>
        <dbReference type="EC" id="6.3.2.6"/>
    </reaction>
    <physiologicalReaction direction="left-to-right" evidence="16">
        <dbReference type="Rhea" id="RHEA:22629"/>
    </physiologicalReaction>
</comment>
<feature type="compositionally biased region" description="Acidic residues" evidence="19">
    <location>
        <begin position="417"/>
        <end position="431"/>
    </location>
</feature>
<evidence type="ECO:0000256" key="5">
    <source>
        <dbReference type="ARBA" id="ARBA00011823"/>
    </source>
</evidence>
<dbReference type="GO" id="GO:0006189">
    <property type="term" value="P:'de novo' IMP biosynthetic process"/>
    <property type="evidence" value="ECO:0007669"/>
    <property type="project" value="InterPro"/>
</dbReference>
<feature type="compositionally biased region" description="Acidic residues" evidence="19">
    <location>
        <begin position="212"/>
        <end position="222"/>
    </location>
</feature>
<dbReference type="FunFam" id="3.30.470.20:FF:000020">
    <property type="entry name" value="Probable multifunctional protein ADE2"/>
    <property type="match status" value="1"/>
</dbReference>
<dbReference type="FunFam" id="3.30.200.20:FF:000183">
    <property type="entry name" value="Probable multifunctional protein ADE2"/>
    <property type="match status" value="1"/>
</dbReference>
<keyword evidence="13" id="KW-0456">Lyase</keyword>
<dbReference type="SMART" id="SM01001">
    <property type="entry name" value="AIRC"/>
    <property type="match status" value="1"/>
</dbReference>
<evidence type="ECO:0000256" key="10">
    <source>
        <dbReference type="ARBA" id="ARBA00022755"/>
    </source>
</evidence>
<keyword evidence="12" id="KW-0067">ATP-binding</keyword>
<comment type="pathway">
    <text evidence="1">Purine metabolism; IMP biosynthesis via de novo pathway; 5-amino-1-(5-phospho-D-ribosyl)imidazole-4-carboxamide from 5-amino-1-(5-phospho-D-ribosyl)imidazole-4-carboxylate: step 1/2.</text>
</comment>
<dbReference type="InterPro" id="IPR033626">
    <property type="entry name" value="PurE_classII"/>
</dbReference>
<feature type="compositionally biased region" description="Basic and acidic residues" evidence="19">
    <location>
        <begin position="461"/>
        <end position="517"/>
    </location>
</feature>
<feature type="compositionally biased region" description="Basic and acidic residues" evidence="19">
    <location>
        <begin position="1092"/>
        <end position="1116"/>
    </location>
</feature>
<proteinExistence type="inferred from homology"/>
<dbReference type="EC" id="4.1.1.21" evidence="7"/>
<dbReference type="GO" id="GO:0004638">
    <property type="term" value="F:phosphoribosylaminoimidazole carboxylase activity"/>
    <property type="evidence" value="ECO:0007669"/>
    <property type="project" value="UniProtKB-EC"/>
</dbReference>
<evidence type="ECO:0000313" key="21">
    <source>
        <dbReference type="EMBL" id="MBZ3883833.1"/>
    </source>
</evidence>
<feature type="compositionally biased region" description="Basic and acidic residues" evidence="19">
    <location>
        <begin position="314"/>
        <end position="414"/>
    </location>
</feature>
<dbReference type="InterPro" id="IPR052853">
    <property type="entry name" value="Actin_dynamics_regulator"/>
</dbReference>
<evidence type="ECO:0000256" key="13">
    <source>
        <dbReference type="ARBA" id="ARBA00023239"/>
    </source>
</evidence>
<name>A0AA41N4V2_SCICA</name>
<dbReference type="InterPro" id="IPR000031">
    <property type="entry name" value="PurE_dom"/>
</dbReference>
<feature type="compositionally biased region" description="Polar residues" evidence="19">
    <location>
        <begin position="1158"/>
        <end position="1183"/>
    </location>
</feature>
<protein>
    <recommendedName>
        <fullName evidence="18">Bifunctional phosphoribosylaminoimidazole carboxylase/phosphoribosylaminoimidazole succinocarboxamide synthetase</fullName>
        <ecNumber evidence="7">4.1.1.21</ecNumber>
        <ecNumber evidence="6">6.3.2.6</ecNumber>
    </recommendedName>
</protein>
<comment type="subunit">
    <text evidence="5">Homooctamer.</text>
</comment>
<comment type="similarity">
    <text evidence="3">In the C-terminal section; belongs to the AIR carboxylase family. Class II subfamily.</text>
</comment>
<dbReference type="Pfam" id="PF00731">
    <property type="entry name" value="AIRC"/>
    <property type="match status" value="1"/>
</dbReference>
<sequence length="1633" mass="182123">MAVGLESSWARAYASALPRYAGEPGCGFGDRFTASEYLPFVPLQRQLGKNIKFGQRPPNAIPMKKAGSGEASSEEDLFPASPMEIVAQQDIILSDAENKSSDTPSSPSPLNLPGAGSEMEEKVAPVKPSRPKRHFSSAGTIESVNLDAIPLAIARLDNSAAKHKLSVKPKNQRVSKKHRWLARDRQNEQGGLDRQPSLDQNGHPGEDKPAWLEEEPELLDSEEEKRRQEDYWRELEAKCKRQKAEAAEKRRLEEQRLQALERRLWEENRKQELLEEEGDEEEGEEEELQLETEKEKGPGERLQRGLEEQGCPEQEWKEQENRERLEADERSRLHEEAQRLEELRQHEAERQREAERQQQEEERELKELRRLEAQRQEEEARRLEEQRQREELEEEGKRLEGLRQQQEEAKRRPELIQQEEMEAPEPQEELGDTPQRPQTPDEERQPHLEDRRGPRTALQSDFEKPEDRGHLELKRQRESSQEEQKQEAEPAREQPGKRGDFHDDEHRVVEERRETAKMDPPQQQEGQKEETLPPAQKNEVSTPEKDRKVEELRWQEVDERQTMPRPYTFQVSSGGRQILFPKVNLTPVTPAKDTGPSPAAQEPKAPRASVASHALPSALSIPHTAILVTGAQLCGPAVNLNQIKDTACKSLLGLSEEKRHVDVPTAEHPVRAPGEPRGDGGKARPPQESPSSVAALAEWASIRSRILKNAESEARGDREQSRPGDEPAPRARSDSRGNLRKTPPVNAKFSIMPAWQKFADGGTETSKQNTEAEGIRKRAGPGQGEETAPPPPPAGTPEPRKGPEKPEVHHEPADTTEGCKFAKDLPSFLVPSPPSPPQKAVHTDSTSTAHSETASGVAKPDPVMSGAEEKASPFGIKLRRTNYSLRFHCDQQAEQKKKKRHSSTSDSGDGGPPAGASANADKETEGVAPKHGPSFPQERKQVPAPRRDSAEIPSSHSPPAAQPGPPPSSSQTPALEHDKGTNKMPLVQKPALAPKPTSQTPPPSPLSKLSRPYLVELLARRAGKPDSEPSELPKEGQEIQESSGTQPPSPPLPEERKGQKREEDEEEVPEKKPASPPLSATQQERLSQMPEVGRKEKPMLQSRHSLDGSKITEKVETAQPLWITLALQKQKGFREQQATREERKQAREAKQAEKLSKENVSVSPQPGSGSISRAGSLHKSTAQPEEKKPETAVSRLERREQLKKANTLPTSVTVLNIGKKLYEGKTKEVYELVDSPGKVLLQSKDQITAGNAARKNHLEGKAAISNKITSCIFQLLQEAGIKTAFTRKYGETAFIAPQCEMIPIEWVCRRIATGSFLKRNPGVKEGYKFYPPKVEMFFKDDANNDPQWSEEQLIAAKLCFAGVVIGQTEVDIMSHATQAIFEILEKSWLPQNCTLVDMKIEFGVDVTTKEIVLADVIDNDSWRLWPSGDRSQQKDKQSYRDLKEVTPEGLQMVKKNFEWVAERVELLLKSESQCRVVVLMGSTSDLGHCEKIKKACGNYGIPCELRVTSAHKGPDETLRIKAEYEGDGIPTVFVAVAGRSNGLGPVMSGNTAYPVISCPPLTPDWGAQDVWSSLRLPSGLGCSTILSPEGSAQFAAQIFGLNNHLIWAKLRASILNTWIFLKQADRKIRECSL</sequence>
<dbReference type="GO" id="GO:0005524">
    <property type="term" value="F:ATP binding"/>
    <property type="evidence" value="ECO:0007669"/>
    <property type="project" value="UniProtKB-KW"/>
</dbReference>
<comment type="catalytic activity">
    <reaction evidence="15">
        <text>5-amino-1-(5-phospho-D-ribosyl)imidazole-4-carboxylate + H(+) = 5-amino-1-(5-phospho-beta-D-ribosyl)imidazole + CO2</text>
        <dbReference type="Rhea" id="RHEA:10792"/>
        <dbReference type="ChEBI" id="CHEBI:15378"/>
        <dbReference type="ChEBI" id="CHEBI:16526"/>
        <dbReference type="ChEBI" id="CHEBI:77657"/>
        <dbReference type="ChEBI" id="CHEBI:137981"/>
        <dbReference type="EC" id="4.1.1.21"/>
    </reaction>
    <physiologicalReaction direction="right-to-left" evidence="15">
        <dbReference type="Rhea" id="RHEA:10794"/>
    </physiologicalReaction>
</comment>
<comment type="caution">
    <text evidence="21">The sequence shown here is derived from an EMBL/GenBank/DDBJ whole genome shotgun (WGS) entry which is preliminary data.</text>
</comment>
<evidence type="ECO:0000256" key="7">
    <source>
        <dbReference type="ARBA" id="ARBA00012329"/>
    </source>
</evidence>
<feature type="compositionally biased region" description="Basic and acidic residues" evidence="19">
    <location>
        <begin position="1132"/>
        <end position="1157"/>
    </location>
</feature>
<keyword evidence="9" id="KW-0547">Nucleotide-binding</keyword>
<evidence type="ECO:0000259" key="20">
    <source>
        <dbReference type="SMART" id="SM01001"/>
    </source>
</evidence>
<evidence type="ECO:0000256" key="14">
    <source>
        <dbReference type="ARBA" id="ARBA00023268"/>
    </source>
</evidence>
<dbReference type="FunFam" id="3.40.50.1970:FF:000006">
    <property type="entry name" value="Probable multifunctional protein ADE2"/>
    <property type="match status" value="1"/>
</dbReference>
<dbReference type="SUPFAM" id="SSF56104">
    <property type="entry name" value="SAICAR synthase-like"/>
    <property type="match status" value="1"/>
</dbReference>
<dbReference type="Proteomes" id="UP001166674">
    <property type="component" value="Unassembled WGS sequence"/>
</dbReference>
<feature type="compositionally biased region" description="Basic and acidic residues" evidence="19">
    <location>
        <begin position="1184"/>
        <end position="1202"/>
    </location>
</feature>
<feature type="compositionally biased region" description="Basic and acidic residues" evidence="19">
    <location>
        <begin position="668"/>
        <end position="682"/>
    </location>
</feature>
<keyword evidence="14" id="KW-0511">Multifunctional enzyme</keyword>
<evidence type="ECO:0000256" key="6">
    <source>
        <dbReference type="ARBA" id="ARBA00012217"/>
    </source>
</evidence>
<dbReference type="Gene3D" id="3.30.470.20">
    <property type="entry name" value="ATP-grasp fold, B domain"/>
    <property type="match status" value="1"/>
</dbReference>
<evidence type="ECO:0000256" key="17">
    <source>
        <dbReference type="ARBA" id="ARBA00054522"/>
    </source>
</evidence>
<feature type="region of interest" description="Disordered" evidence="19">
    <location>
        <begin position="160"/>
        <end position="227"/>
    </location>
</feature>
<evidence type="ECO:0000256" key="12">
    <source>
        <dbReference type="ARBA" id="ARBA00022840"/>
    </source>
</evidence>
<comment type="similarity">
    <text evidence="4">In the N-terminal section; belongs to the SAICAR synthetase family.</text>
</comment>
<dbReference type="EMBL" id="JAATJV010390118">
    <property type="protein sequence ID" value="MBZ3883833.1"/>
    <property type="molecule type" value="Genomic_DNA"/>
</dbReference>
<feature type="compositionally biased region" description="Basic and acidic residues" evidence="19">
    <location>
        <begin position="439"/>
        <end position="453"/>
    </location>
</feature>
<dbReference type="InterPro" id="IPR028923">
    <property type="entry name" value="SAICAR_synt/ADE2_N"/>
</dbReference>
<feature type="region of interest" description="Disordered" evidence="19">
    <location>
        <begin position="586"/>
        <end position="611"/>
    </location>
</feature>
<evidence type="ECO:0000313" key="22">
    <source>
        <dbReference type="Proteomes" id="UP001166674"/>
    </source>
</evidence>
<evidence type="ECO:0000256" key="9">
    <source>
        <dbReference type="ARBA" id="ARBA00022741"/>
    </source>
</evidence>
<feature type="compositionally biased region" description="Basic and acidic residues" evidence="19">
    <location>
        <begin position="542"/>
        <end position="559"/>
    </location>
</feature>
<keyword evidence="22" id="KW-1185">Reference proteome</keyword>
<feature type="compositionally biased region" description="Basic and acidic residues" evidence="19">
    <location>
        <begin position="798"/>
        <end position="813"/>
    </location>
</feature>
<comment type="pathway">
    <text evidence="2">Purine metabolism; IMP biosynthesis via de novo pathway; 5-amino-1-(5-phospho-D-ribosyl)imidazole-4-carboxylate from 5-amino-1-(5-phospho-D-ribosyl)imidazole (carboxylase route): step 1/1.</text>
</comment>
<dbReference type="GO" id="GO:0030277">
    <property type="term" value="P:maintenance of gastrointestinal epithelium"/>
    <property type="evidence" value="ECO:0007669"/>
    <property type="project" value="TreeGrafter"/>
</dbReference>
<dbReference type="PANTHER" id="PTHR47574">
    <property type="entry name" value="CANCER-RELATED REGULATOR OF ACTIN DYNAMICS"/>
    <property type="match status" value="1"/>
</dbReference>
<dbReference type="HAMAP" id="MF_02045">
    <property type="entry name" value="PurE_classII"/>
    <property type="match status" value="1"/>
</dbReference>
<feature type="region of interest" description="Disordered" evidence="19">
    <location>
        <begin position="268"/>
        <end position="559"/>
    </location>
</feature>
<feature type="compositionally biased region" description="Basic and acidic residues" evidence="19">
    <location>
        <begin position="708"/>
        <end position="737"/>
    </location>
</feature>
<evidence type="ECO:0000256" key="4">
    <source>
        <dbReference type="ARBA" id="ARBA00011020"/>
    </source>
</evidence>
<feature type="region of interest" description="Disordered" evidence="19">
    <location>
        <begin position="708"/>
        <end position="1116"/>
    </location>
</feature>
<dbReference type="PROSITE" id="PS01057">
    <property type="entry name" value="SAICAR_SYNTHETASE_1"/>
    <property type="match status" value="1"/>
</dbReference>
<dbReference type="InterPro" id="IPR028030">
    <property type="entry name" value="DUF4592"/>
</dbReference>
<comment type="function">
    <text evidence="17">Bifunctional phosphoribosylaminoimidazole carboxylase and phosphoribosylaminoimidazole succinocarboxamide synthetase catalyzing two reactions of the de novo purine biosynthetic pathway.</text>
</comment>
<dbReference type="CDD" id="cd01416">
    <property type="entry name" value="SAICAR_synt_Ade5"/>
    <property type="match status" value="1"/>
</dbReference>
<evidence type="ECO:0000256" key="19">
    <source>
        <dbReference type="SAM" id="MobiDB-lite"/>
    </source>
</evidence>
<reference evidence="21" key="1">
    <citation type="submission" date="2020-03" db="EMBL/GenBank/DDBJ databases">
        <title>Studies in the Genomics of Life Span.</title>
        <authorList>
            <person name="Glass D."/>
        </authorList>
    </citation>
    <scope>NUCLEOTIDE SEQUENCE</scope>
    <source>
        <strain evidence="21">SUZIE</strain>
        <tissue evidence="21">Muscle</tissue>
    </source>
</reference>
<feature type="region of interest" description="Disordered" evidence="19">
    <location>
        <begin position="52"/>
        <end position="141"/>
    </location>
</feature>
<evidence type="ECO:0000256" key="3">
    <source>
        <dbReference type="ARBA" id="ARBA00010478"/>
    </source>
</evidence>
<dbReference type="PROSITE" id="PS01058">
    <property type="entry name" value="SAICAR_SYNTHETASE_2"/>
    <property type="match status" value="1"/>
</dbReference>
<evidence type="ECO:0000256" key="15">
    <source>
        <dbReference type="ARBA" id="ARBA00050588"/>
    </source>
</evidence>
<keyword evidence="10" id="KW-0658">Purine biosynthesis</keyword>
<dbReference type="GO" id="GO:0004639">
    <property type="term" value="F:phosphoribosylaminoimidazolesuccinocarboxamide synthase activity"/>
    <property type="evidence" value="ECO:0007669"/>
    <property type="project" value="UniProtKB-EC"/>
</dbReference>
<dbReference type="GO" id="GO:2000813">
    <property type="term" value="P:negative regulation of barbed-end actin filament capping"/>
    <property type="evidence" value="ECO:0007669"/>
    <property type="project" value="TreeGrafter"/>
</dbReference>
<keyword evidence="8" id="KW-0436">Ligase</keyword>
<evidence type="ECO:0000256" key="16">
    <source>
        <dbReference type="ARBA" id="ARBA00051729"/>
    </source>
</evidence>
<dbReference type="Gene3D" id="3.40.50.1970">
    <property type="match status" value="1"/>
</dbReference>
<feature type="compositionally biased region" description="Basic and acidic residues" evidence="19">
    <location>
        <begin position="937"/>
        <end position="950"/>
    </location>
</feature>
<feature type="domain" description="PurE" evidence="20">
    <location>
        <begin position="1474"/>
        <end position="1621"/>
    </location>
</feature>
<feature type="compositionally biased region" description="Basic and acidic residues" evidence="19">
    <location>
        <begin position="1023"/>
        <end position="1037"/>
    </location>
</feature>
<evidence type="ECO:0000256" key="8">
    <source>
        <dbReference type="ARBA" id="ARBA00022598"/>
    </source>
</evidence>
<feature type="region of interest" description="Disordered" evidence="19">
    <location>
        <begin position="1130"/>
        <end position="1202"/>
    </location>
</feature>